<feature type="transmembrane region" description="Helical" evidence="1">
    <location>
        <begin position="242"/>
        <end position="260"/>
    </location>
</feature>
<feature type="transmembrane region" description="Helical" evidence="1">
    <location>
        <begin position="424"/>
        <end position="441"/>
    </location>
</feature>
<dbReference type="RefSeq" id="WP_253063865.1">
    <property type="nucleotide sequence ID" value="NZ_JAMXWM010000025.1"/>
</dbReference>
<feature type="transmembrane region" description="Helical" evidence="1">
    <location>
        <begin position="267"/>
        <end position="284"/>
    </location>
</feature>
<sequence>MRKPIDLWAALHGLLTIIALLYPVWLLVSHDIPVTAPVLYLEGAAFVSAAVCYLLHQKKLTLVETIYYWLTHIFMFFSILLIWNSFFEAPAFPLVSALAVVGYMYYCFKTKNMAARLISFCVSAMLILTLFENSCLFWSITGINFEQCLSVTTVILLLFYSKANSLWRFTAYYPTLVFLGLSVPTAFLDPFYWMVIPLGGFAWFTWRAVKTAERYIFSSIVFLLIFLLGLRIQELLPITHEAVYSLALTALVATLCWFLGKETWRPILYPAVFALLVFTALTAIRTTWDTVSMIITLIGICASAGLLIFLYLYRLKNLSVVPLMLLSLLIWLNLVNAPFGVKTASFLSASLALLVVSLWRRKPFIEKTHFSLNYERITAFAYLFVFYGFMAAHTLYFGRLAAACLAVLYGGLTAYRSTQLERKVWMNGALAALLWPAAIILQKSPLFPFMNHMLLAALFLIIVSLSCRRIWGAGLYCLRIEWIAVAVIYLRLMLLALMIGETGALLAFAVVALIGTISGFLLKYKSYFFSSIVALIISLLYNRRHMWVVLPWWLYLVIGGFVLIATASIVEWTRQDKLRRAKLNLPPRVSMLRKIKYYLHTWR</sequence>
<feature type="transmembrane region" description="Helical" evidence="1">
    <location>
        <begin position="290"/>
        <end position="313"/>
    </location>
</feature>
<proteinExistence type="predicted"/>
<feature type="transmembrane region" description="Helical" evidence="1">
    <location>
        <begin position="505"/>
        <end position="522"/>
    </location>
</feature>
<feature type="transmembrane region" description="Helical" evidence="1">
    <location>
        <begin position="396"/>
        <end position="412"/>
    </location>
</feature>
<keyword evidence="1" id="KW-0472">Membrane</keyword>
<comment type="caution">
    <text evidence="2">The sequence shown here is derived from an EMBL/GenBank/DDBJ whole genome shotgun (WGS) entry which is preliminary data.</text>
</comment>
<feature type="transmembrane region" description="Helical" evidence="1">
    <location>
        <begin position="447"/>
        <end position="467"/>
    </location>
</feature>
<feature type="transmembrane region" description="Helical" evidence="1">
    <location>
        <begin position="216"/>
        <end position="236"/>
    </location>
</feature>
<evidence type="ECO:0000313" key="2">
    <source>
        <dbReference type="EMBL" id="MFD2696206.1"/>
    </source>
</evidence>
<feature type="transmembrane region" description="Helical" evidence="1">
    <location>
        <begin position="191"/>
        <end position="209"/>
    </location>
</feature>
<organism evidence="2 3">
    <name type="scientific">Sporolactobacillus shoreicorticis</name>
    <dbReference type="NCBI Taxonomy" id="1923877"/>
    <lineage>
        <taxon>Bacteria</taxon>
        <taxon>Bacillati</taxon>
        <taxon>Bacillota</taxon>
        <taxon>Bacilli</taxon>
        <taxon>Bacillales</taxon>
        <taxon>Sporolactobacillaceae</taxon>
        <taxon>Sporolactobacillus</taxon>
    </lineage>
</organism>
<feature type="transmembrane region" description="Helical" evidence="1">
    <location>
        <begin position="320"/>
        <end position="337"/>
    </location>
</feature>
<feature type="transmembrane region" description="Helical" evidence="1">
    <location>
        <begin position="34"/>
        <end position="54"/>
    </location>
</feature>
<evidence type="ECO:0000256" key="1">
    <source>
        <dbReference type="SAM" id="Phobius"/>
    </source>
</evidence>
<accession>A0ABW5S8Q4</accession>
<keyword evidence="1" id="KW-0812">Transmembrane</keyword>
<dbReference type="Proteomes" id="UP001597399">
    <property type="component" value="Unassembled WGS sequence"/>
</dbReference>
<feature type="transmembrane region" description="Helical" evidence="1">
    <location>
        <begin position="372"/>
        <end position="390"/>
    </location>
</feature>
<protein>
    <recommendedName>
        <fullName evidence="4">Integral membrane protein</fullName>
    </recommendedName>
</protein>
<name>A0ABW5S8Q4_9BACL</name>
<feature type="transmembrane region" description="Helical" evidence="1">
    <location>
        <begin position="166"/>
        <end position="185"/>
    </location>
</feature>
<feature type="transmembrane region" description="Helical" evidence="1">
    <location>
        <begin position="137"/>
        <end position="159"/>
    </location>
</feature>
<keyword evidence="1" id="KW-1133">Transmembrane helix</keyword>
<feature type="transmembrane region" description="Helical" evidence="1">
    <location>
        <begin position="66"/>
        <end position="83"/>
    </location>
</feature>
<evidence type="ECO:0008006" key="4">
    <source>
        <dbReference type="Google" id="ProtNLM"/>
    </source>
</evidence>
<feature type="transmembrane region" description="Helical" evidence="1">
    <location>
        <begin position="343"/>
        <end position="360"/>
    </location>
</feature>
<gene>
    <name evidence="2" type="ORF">ACFSUE_21645</name>
</gene>
<keyword evidence="3" id="KW-1185">Reference proteome</keyword>
<feature type="transmembrane region" description="Helical" evidence="1">
    <location>
        <begin position="89"/>
        <end position="106"/>
    </location>
</feature>
<feature type="transmembrane region" description="Helical" evidence="1">
    <location>
        <begin position="550"/>
        <end position="570"/>
    </location>
</feature>
<dbReference type="EMBL" id="JBHUMQ010000065">
    <property type="protein sequence ID" value="MFD2696206.1"/>
    <property type="molecule type" value="Genomic_DNA"/>
</dbReference>
<evidence type="ECO:0000313" key="3">
    <source>
        <dbReference type="Proteomes" id="UP001597399"/>
    </source>
</evidence>
<reference evidence="3" key="1">
    <citation type="journal article" date="2019" name="Int. J. Syst. Evol. Microbiol.">
        <title>The Global Catalogue of Microorganisms (GCM) 10K type strain sequencing project: providing services to taxonomists for standard genome sequencing and annotation.</title>
        <authorList>
            <consortium name="The Broad Institute Genomics Platform"/>
            <consortium name="The Broad Institute Genome Sequencing Center for Infectious Disease"/>
            <person name="Wu L."/>
            <person name="Ma J."/>
        </authorList>
    </citation>
    <scope>NUCLEOTIDE SEQUENCE [LARGE SCALE GENOMIC DNA]</scope>
    <source>
        <strain evidence="3">TISTR 2466</strain>
    </source>
</reference>
<feature type="transmembrane region" description="Helical" evidence="1">
    <location>
        <begin position="7"/>
        <end position="28"/>
    </location>
</feature>
<feature type="transmembrane region" description="Helical" evidence="1">
    <location>
        <begin position="479"/>
        <end position="499"/>
    </location>
</feature>
<feature type="transmembrane region" description="Helical" evidence="1">
    <location>
        <begin position="113"/>
        <end position="131"/>
    </location>
</feature>
<feature type="transmembrane region" description="Helical" evidence="1">
    <location>
        <begin position="527"/>
        <end position="544"/>
    </location>
</feature>